<organism evidence="2 3">
    <name type="scientific">Maliponia aquimaris</name>
    <dbReference type="NCBI Taxonomy" id="1673631"/>
    <lineage>
        <taxon>Bacteria</taxon>
        <taxon>Pseudomonadati</taxon>
        <taxon>Pseudomonadota</taxon>
        <taxon>Alphaproteobacteria</taxon>
        <taxon>Rhodobacterales</taxon>
        <taxon>Paracoccaceae</taxon>
        <taxon>Maliponia</taxon>
    </lineage>
</organism>
<dbReference type="AlphaFoldDB" id="A0A238K1G4"/>
<evidence type="ECO:0008006" key="4">
    <source>
        <dbReference type="Google" id="ProtNLM"/>
    </source>
</evidence>
<feature type="signal peptide" evidence="1">
    <location>
        <begin position="1"/>
        <end position="19"/>
    </location>
</feature>
<evidence type="ECO:0000313" key="3">
    <source>
        <dbReference type="Proteomes" id="UP000207598"/>
    </source>
</evidence>
<keyword evidence="1" id="KW-0732">Signal</keyword>
<dbReference type="OrthoDB" id="7658992at2"/>
<dbReference type="Pfam" id="PF17267">
    <property type="entry name" value="DUF5333"/>
    <property type="match status" value="1"/>
</dbReference>
<gene>
    <name evidence="2" type="ORF">MAA8898_00929</name>
</gene>
<reference evidence="2 3" key="1">
    <citation type="submission" date="2017-05" db="EMBL/GenBank/DDBJ databases">
        <authorList>
            <person name="Song R."/>
            <person name="Chenine A.L."/>
            <person name="Ruprecht R.M."/>
        </authorList>
    </citation>
    <scope>NUCLEOTIDE SEQUENCE [LARGE SCALE GENOMIC DNA]</scope>
    <source>
        <strain evidence="2 3">CECT 8898</strain>
    </source>
</reference>
<accession>A0A238K1G4</accession>
<protein>
    <recommendedName>
        <fullName evidence="4">NADH dehydrogenase subunit E</fullName>
    </recommendedName>
</protein>
<dbReference type="Proteomes" id="UP000207598">
    <property type="component" value="Unassembled WGS sequence"/>
</dbReference>
<sequence>MRLILTSFLCLCLALPASAKPPLREVSEIDDGLMAIAIADEIRKTCDDINARMIRALSQIKELEKRAKALGYSDDEIDDYVNSSAEKKRMRQKAEAYLAAQGVNAKDKKALCRYGRDQIASGGPVGFFLR</sequence>
<keyword evidence="3" id="KW-1185">Reference proteome</keyword>
<feature type="chain" id="PRO_5012895787" description="NADH dehydrogenase subunit E" evidence="1">
    <location>
        <begin position="20"/>
        <end position="130"/>
    </location>
</feature>
<name>A0A238K1G4_9RHOB</name>
<dbReference type="InterPro" id="IPR020349">
    <property type="entry name" value="Uncharacterised_14.7kDa"/>
</dbReference>
<dbReference type="EMBL" id="FXYF01000002">
    <property type="protein sequence ID" value="SMX36613.1"/>
    <property type="molecule type" value="Genomic_DNA"/>
</dbReference>
<dbReference type="RefSeq" id="WP_094019786.1">
    <property type="nucleotide sequence ID" value="NZ_FXYF01000002.1"/>
</dbReference>
<evidence type="ECO:0000256" key="1">
    <source>
        <dbReference type="SAM" id="SignalP"/>
    </source>
</evidence>
<proteinExistence type="predicted"/>
<evidence type="ECO:0000313" key="2">
    <source>
        <dbReference type="EMBL" id="SMX36613.1"/>
    </source>
</evidence>